<protein>
    <submittedName>
        <fullName evidence="13">Cytochrome c-type biogenesis protein CcmF</fullName>
    </submittedName>
</protein>
<evidence type="ECO:0000256" key="6">
    <source>
        <dbReference type="ARBA" id="ARBA00022748"/>
    </source>
</evidence>
<evidence type="ECO:0000256" key="5">
    <source>
        <dbReference type="ARBA" id="ARBA00022692"/>
    </source>
</evidence>
<evidence type="ECO:0000259" key="12">
    <source>
        <dbReference type="Pfam" id="PF16327"/>
    </source>
</evidence>
<gene>
    <name evidence="13" type="primary">ccmF</name>
    <name evidence="13" type="ORF">DSM109990_01854</name>
</gene>
<name>A0ABY3ZK28_9RHOB</name>
<evidence type="ECO:0000256" key="8">
    <source>
        <dbReference type="ARBA" id="ARBA00023136"/>
    </source>
</evidence>
<evidence type="ECO:0000256" key="1">
    <source>
        <dbReference type="ARBA" id="ARBA00004429"/>
    </source>
</evidence>
<feature type="transmembrane region" description="Helical" evidence="10">
    <location>
        <begin position="6"/>
        <end position="29"/>
    </location>
</feature>
<feature type="transmembrane region" description="Helical" evidence="10">
    <location>
        <begin position="448"/>
        <end position="469"/>
    </location>
</feature>
<dbReference type="InterPro" id="IPR002541">
    <property type="entry name" value="Cyt_c_assembly"/>
</dbReference>
<feature type="transmembrane region" description="Helical" evidence="10">
    <location>
        <begin position="352"/>
        <end position="374"/>
    </location>
</feature>
<dbReference type="NCBIfam" id="NF007691">
    <property type="entry name" value="PRK10369.1"/>
    <property type="match status" value="1"/>
</dbReference>
<accession>A0ABY3ZK28</accession>
<dbReference type="PRINTS" id="PR01411">
    <property type="entry name" value="CCMFBIOGNSIS"/>
</dbReference>
<evidence type="ECO:0000259" key="11">
    <source>
        <dbReference type="Pfam" id="PF01578"/>
    </source>
</evidence>
<comment type="function">
    <text evidence="9">Required for the biogenesis of c-type cytochromes. Possible subunit of a heme lyase.</text>
</comment>
<feature type="domain" description="Cytochrome c-type biogenesis protein CcmF C-terminal" evidence="12">
    <location>
        <begin position="315"/>
        <end position="636"/>
    </location>
</feature>
<feature type="transmembrane region" description="Helical" evidence="10">
    <location>
        <begin position="617"/>
        <end position="634"/>
    </location>
</feature>
<dbReference type="Proteomes" id="UP000831019">
    <property type="component" value="Chromosome"/>
</dbReference>
<feature type="transmembrane region" description="Helical" evidence="10">
    <location>
        <begin position="394"/>
        <end position="413"/>
    </location>
</feature>
<comment type="similarity">
    <text evidence="2">Belongs to the CcmF/CycK/Ccl1/NrfE/CcsA family.</text>
</comment>
<comment type="subcellular location">
    <subcellularLocation>
        <location evidence="1">Cell inner membrane</location>
        <topology evidence="1">Multi-pass membrane protein</topology>
    </subcellularLocation>
</comment>
<evidence type="ECO:0000256" key="4">
    <source>
        <dbReference type="ARBA" id="ARBA00022519"/>
    </source>
</evidence>
<reference evidence="14" key="1">
    <citation type="journal article" date="2022" name="Microorganisms">
        <title>Beyond the ABCs#Discovery of Three New Plasmid Types in Rhodobacterales (RepQ, RepY, RepW).</title>
        <authorList>
            <person name="Freese H.M."/>
            <person name="Ringel V."/>
            <person name="Overmann J."/>
            <person name="Petersen J."/>
        </authorList>
    </citation>
    <scope>NUCLEOTIDE SEQUENCE [LARGE SCALE GENOMIC DNA]</scope>
    <source>
        <strain evidence="14">DSM 109990</strain>
    </source>
</reference>
<keyword evidence="14" id="KW-1185">Reference proteome</keyword>
<dbReference type="Pfam" id="PF16327">
    <property type="entry name" value="CcmF_C"/>
    <property type="match status" value="1"/>
</dbReference>
<evidence type="ECO:0000313" key="14">
    <source>
        <dbReference type="Proteomes" id="UP000831019"/>
    </source>
</evidence>
<dbReference type="InterPro" id="IPR003568">
    <property type="entry name" value="Cyt_c_biogenesis_CcmF"/>
</dbReference>
<sequence>MITELGHFALVLAFGVALVQMVVPMWGAWRGRAGWMAVAEPAAAAQFILIALSFGALMWAFVTSDFSLQLVVANSHSAKPMLYKISGTWGNHEGSMLLWVLIVALFGAMAAWFGGNLPPHLRARVLSVQAAIGVAFLAFILFTSNPFLRMGTPPFDGQDLNPLLQDPGLAFHPPFLYLGYVGLSMAFSFAVAALIEGRVDAAWGRWVRPWTLAAWVFLTIGIALGSWWAYYELGWGGFWFWDPVENASFMPWLLAAALLHSAIVVEKRESLKSWTILLAILAFGFSLIGTFIVRSGLLTSVHAFANDPERGVFILAILGFFTGGALVLYSLRASALEAKGVFGLLSRETALVVNNLLLAVACFVVFVGTMWPLVAEMFLDRKLSVGPPFFNAAFTPFMVALGLILPIGSAMPWKRAKIMRAIYPLRYVFALALALGGLAFAMQSGRGLLGPVGMFLGAWLIMGTVVDVMQRLGRGPGKLARLRRLPRADWGKATAHGGLGITMAGIAGLMAWAVDDIRVARIDEPFEVGSYTLTLHDVSEERGPNYLTTIATLSLAQDGKAIATLQPEKRFYPVAQMPTTEAAIDYNLARDVYVVIGDAQDGGGWAVRTYIKPMTNWIWIGCALMALGGALSLSDRRFRVAAGARKQPAGVPAE</sequence>
<keyword evidence="3" id="KW-1003">Cell membrane</keyword>
<feature type="transmembrane region" description="Helical" evidence="10">
    <location>
        <begin position="274"/>
        <end position="292"/>
    </location>
</feature>
<dbReference type="EMBL" id="CP085144">
    <property type="protein sequence ID" value="UOA15034.1"/>
    <property type="molecule type" value="Genomic_DNA"/>
</dbReference>
<dbReference type="RefSeq" id="WP_243260715.1">
    <property type="nucleotide sequence ID" value="NZ_CP085144.1"/>
</dbReference>
<feature type="transmembrane region" description="Helical" evidence="10">
    <location>
        <begin position="312"/>
        <end position="331"/>
    </location>
</feature>
<dbReference type="NCBIfam" id="TIGR00353">
    <property type="entry name" value="nrfE"/>
    <property type="match status" value="1"/>
</dbReference>
<keyword evidence="4" id="KW-0997">Cell inner membrane</keyword>
<keyword evidence="5 10" id="KW-0812">Transmembrane</keyword>
<feature type="domain" description="Cytochrome c assembly protein" evidence="11">
    <location>
        <begin position="89"/>
        <end position="296"/>
    </location>
</feature>
<evidence type="ECO:0000256" key="3">
    <source>
        <dbReference type="ARBA" id="ARBA00022475"/>
    </source>
</evidence>
<feature type="transmembrane region" description="Helical" evidence="10">
    <location>
        <begin position="249"/>
        <end position="265"/>
    </location>
</feature>
<dbReference type="Pfam" id="PF01578">
    <property type="entry name" value="Cytochrom_C_asm"/>
    <property type="match status" value="1"/>
</dbReference>
<evidence type="ECO:0000256" key="7">
    <source>
        <dbReference type="ARBA" id="ARBA00022989"/>
    </source>
</evidence>
<evidence type="ECO:0000313" key="13">
    <source>
        <dbReference type="EMBL" id="UOA15034.1"/>
    </source>
</evidence>
<feature type="transmembrane region" description="Helical" evidence="10">
    <location>
        <begin position="41"/>
        <end position="62"/>
    </location>
</feature>
<dbReference type="PRINTS" id="PR01410">
    <property type="entry name" value="CCBIOGENESIS"/>
</dbReference>
<evidence type="ECO:0000256" key="2">
    <source>
        <dbReference type="ARBA" id="ARBA00009186"/>
    </source>
</evidence>
<organism evidence="13 14">
    <name type="scientific">Sulfitobacter dubius</name>
    <dbReference type="NCBI Taxonomy" id="218673"/>
    <lineage>
        <taxon>Bacteria</taxon>
        <taxon>Pseudomonadati</taxon>
        <taxon>Pseudomonadota</taxon>
        <taxon>Alphaproteobacteria</taxon>
        <taxon>Rhodobacterales</taxon>
        <taxon>Roseobacteraceae</taxon>
        <taxon>Sulfitobacter</taxon>
    </lineage>
</organism>
<feature type="transmembrane region" description="Helical" evidence="10">
    <location>
        <begin position="207"/>
        <end position="229"/>
    </location>
</feature>
<feature type="transmembrane region" description="Helical" evidence="10">
    <location>
        <begin position="490"/>
        <end position="514"/>
    </location>
</feature>
<feature type="transmembrane region" description="Helical" evidence="10">
    <location>
        <begin position="96"/>
        <end position="113"/>
    </location>
</feature>
<evidence type="ECO:0000256" key="10">
    <source>
        <dbReference type="SAM" id="Phobius"/>
    </source>
</evidence>
<feature type="transmembrane region" description="Helical" evidence="10">
    <location>
        <begin position="175"/>
        <end position="195"/>
    </location>
</feature>
<feature type="transmembrane region" description="Helical" evidence="10">
    <location>
        <begin position="425"/>
        <end position="442"/>
    </location>
</feature>
<dbReference type="PANTHER" id="PTHR43653">
    <property type="entry name" value="CYTOCHROME C ASSEMBLY PROTEIN-RELATED"/>
    <property type="match status" value="1"/>
</dbReference>
<evidence type="ECO:0000256" key="9">
    <source>
        <dbReference type="ARBA" id="ARBA00037230"/>
    </source>
</evidence>
<keyword evidence="6" id="KW-0201">Cytochrome c-type biogenesis</keyword>
<dbReference type="InterPro" id="IPR003567">
    <property type="entry name" value="Cyt_c_biogenesis"/>
</dbReference>
<dbReference type="InterPro" id="IPR032523">
    <property type="entry name" value="CcmF_C"/>
</dbReference>
<feature type="transmembrane region" description="Helical" evidence="10">
    <location>
        <begin position="125"/>
        <end position="144"/>
    </location>
</feature>
<dbReference type="PANTHER" id="PTHR43653:SF1">
    <property type="entry name" value="CYTOCHROME C-TYPE BIOGENESIS PROTEIN CCMF"/>
    <property type="match status" value="1"/>
</dbReference>
<keyword evidence="7 10" id="KW-1133">Transmembrane helix</keyword>
<proteinExistence type="inferred from homology"/>
<keyword evidence="8 10" id="KW-0472">Membrane</keyword>